<dbReference type="GO" id="GO:0016989">
    <property type="term" value="F:sigma factor antagonist activity"/>
    <property type="evidence" value="ECO:0007669"/>
    <property type="project" value="TreeGrafter"/>
</dbReference>
<dbReference type="InterPro" id="IPR006860">
    <property type="entry name" value="FecR"/>
</dbReference>
<reference evidence="5" key="1">
    <citation type="submission" date="2017-02" db="EMBL/GenBank/DDBJ databases">
        <authorList>
            <person name="Varghese N."/>
            <person name="Submissions S."/>
        </authorList>
    </citation>
    <scope>NUCLEOTIDE SEQUENCE [LARGE SCALE GENOMIC DNA]</scope>
    <source>
        <strain evidence="5">DSM 24091</strain>
    </source>
</reference>
<evidence type="ECO:0000259" key="3">
    <source>
        <dbReference type="Pfam" id="PF16344"/>
    </source>
</evidence>
<proteinExistence type="predicted"/>
<dbReference type="InterPro" id="IPR012373">
    <property type="entry name" value="Ferrdict_sens_TM"/>
</dbReference>
<evidence type="ECO:0000256" key="1">
    <source>
        <dbReference type="SAM" id="Phobius"/>
    </source>
</evidence>
<dbReference type="Gene3D" id="2.60.120.1440">
    <property type="match status" value="1"/>
</dbReference>
<dbReference type="STRING" id="1513896.SAMN05660841_02063"/>
<dbReference type="Proteomes" id="UP000190150">
    <property type="component" value="Unassembled WGS sequence"/>
</dbReference>
<gene>
    <name evidence="4" type="ORF">SAMN05660841_02063</name>
</gene>
<dbReference type="Pfam" id="PF16344">
    <property type="entry name" value="FecR_C"/>
    <property type="match status" value="1"/>
</dbReference>
<keyword evidence="1" id="KW-0472">Membrane</keyword>
<organism evidence="4 5">
    <name type="scientific">Sphingobacterium nematocida</name>
    <dbReference type="NCBI Taxonomy" id="1513896"/>
    <lineage>
        <taxon>Bacteria</taxon>
        <taxon>Pseudomonadati</taxon>
        <taxon>Bacteroidota</taxon>
        <taxon>Sphingobacteriia</taxon>
        <taxon>Sphingobacteriales</taxon>
        <taxon>Sphingobacteriaceae</taxon>
        <taxon>Sphingobacterium</taxon>
    </lineage>
</organism>
<feature type="domain" description="Protein FecR C-terminal" evidence="3">
    <location>
        <begin position="320"/>
        <end position="388"/>
    </location>
</feature>
<dbReference type="EMBL" id="FUZF01000008">
    <property type="protein sequence ID" value="SKB73499.1"/>
    <property type="molecule type" value="Genomic_DNA"/>
</dbReference>
<protein>
    <submittedName>
        <fullName evidence="4">FecR family protein</fullName>
    </submittedName>
</protein>
<dbReference type="InterPro" id="IPR032508">
    <property type="entry name" value="FecR_C"/>
</dbReference>
<evidence type="ECO:0000259" key="2">
    <source>
        <dbReference type="Pfam" id="PF04773"/>
    </source>
</evidence>
<feature type="domain" description="FecR protein" evidence="2">
    <location>
        <begin position="190"/>
        <end position="278"/>
    </location>
</feature>
<accession>A0A1T5DP67</accession>
<dbReference type="Pfam" id="PF04773">
    <property type="entry name" value="FecR"/>
    <property type="match status" value="1"/>
</dbReference>
<dbReference type="PANTHER" id="PTHR30273">
    <property type="entry name" value="PERIPLASMIC SIGNAL SENSOR AND SIGMA FACTOR ACTIVATOR FECR-RELATED"/>
    <property type="match status" value="1"/>
</dbReference>
<evidence type="ECO:0000313" key="4">
    <source>
        <dbReference type="EMBL" id="SKB73499.1"/>
    </source>
</evidence>
<name>A0A1T5DP67_9SPHI</name>
<keyword evidence="1" id="KW-0812">Transmembrane</keyword>
<dbReference type="Gene3D" id="3.55.50.30">
    <property type="match status" value="1"/>
</dbReference>
<dbReference type="PANTHER" id="PTHR30273:SF2">
    <property type="entry name" value="PROTEIN FECR"/>
    <property type="match status" value="1"/>
</dbReference>
<evidence type="ECO:0000313" key="5">
    <source>
        <dbReference type="Proteomes" id="UP000190150"/>
    </source>
</evidence>
<dbReference type="AlphaFoldDB" id="A0A1T5DP67"/>
<feature type="transmembrane region" description="Helical" evidence="1">
    <location>
        <begin position="95"/>
        <end position="114"/>
    </location>
</feature>
<keyword evidence="5" id="KW-1185">Reference proteome</keyword>
<sequence>MSPRFSISVSYIQIMITDPLYIAQLVSKKFREGLTEEEGYDLRVWSERDSRNLELLRQLESEVKEGVDTRIFNSFDEDRSWAVIQQRRRKQLFQFWTRVAAMLAVVASISFFVLRFSQNKEETRIVESKDTRYKNDVLPAIKGAKIVLADGTEVKVDDNLALLPDGTIATEEKKILANSSESTLNTLIVPAANFLNLTLSDGTKVWVNASSELVFPSRFAKDKRQIKLKGEAYFQVTKDVERPFYVETDGGNVKVLGTHFNVSAYSDRPITTLEEGKVLVYKGDLEQILLPGMKAEIVGNRIDVRKADLQKDLAWKNNSFYFKGDNIVNIAKQLQNWYDIEVSFSKGVSLSQTYTGEISRSANLTEVLKMLEFVSDLDFKIDNNKLLILKKIVNV</sequence>
<keyword evidence="1" id="KW-1133">Transmembrane helix</keyword>